<sequence length="287" mass="32227">MSEASALVDLKRRWYDGIVLKHSTTAMPPAGGCAGLSHVARPSIALATKTTWYRLARTLVHRRNSTDPFSLVCISALAGTQVHRTTRQSRPGWSGSTGSVRVVPQDEPVHAQASLAALAQPFSFRRPRAPMHVRHELAHCLLLRGFRWLLPMKKQAPRLPLQDIPFQRHVVNKPAYIKKQRRYDPCPYVRPSQDEISKLKANLSACCPSLQVLRYLCPEDKVAHSKVNPDRQVLNDEEDLWCEQAQTLISAHLQTLEPLVDVQRQNICRDTMGQAANKLCTLQGQVA</sequence>
<evidence type="ECO:0000313" key="2">
    <source>
        <dbReference type="Proteomes" id="UP000821865"/>
    </source>
</evidence>
<proteinExistence type="predicted"/>
<dbReference type="Proteomes" id="UP000821865">
    <property type="component" value="Chromosome 5"/>
</dbReference>
<name>A0ACB8CRH0_DERSI</name>
<keyword evidence="2" id="KW-1185">Reference proteome</keyword>
<organism evidence="1 2">
    <name type="scientific">Dermacentor silvarum</name>
    <name type="common">Tick</name>
    <dbReference type="NCBI Taxonomy" id="543639"/>
    <lineage>
        <taxon>Eukaryota</taxon>
        <taxon>Metazoa</taxon>
        <taxon>Ecdysozoa</taxon>
        <taxon>Arthropoda</taxon>
        <taxon>Chelicerata</taxon>
        <taxon>Arachnida</taxon>
        <taxon>Acari</taxon>
        <taxon>Parasitiformes</taxon>
        <taxon>Ixodida</taxon>
        <taxon>Ixodoidea</taxon>
        <taxon>Ixodidae</taxon>
        <taxon>Rhipicephalinae</taxon>
        <taxon>Dermacentor</taxon>
    </lineage>
</organism>
<dbReference type="EMBL" id="CM023474">
    <property type="protein sequence ID" value="KAH7949666.1"/>
    <property type="molecule type" value="Genomic_DNA"/>
</dbReference>
<reference evidence="1" key="1">
    <citation type="submission" date="2020-05" db="EMBL/GenBank/DDBJ databases">
        <title>Large-scale comparative analyses of tick genomes elucidate their genetic diversity and vector capacities.</title>
        <authorList>
            <person name="Jia N."/>
            <person name="Wang J."/>
            <person name="Shi W."/>
            <person name="Du L."/>
            <person name="Sun Y."/>
            <person name="Zhan W."/>
            <person name="Jiang J."/>
            <person name="Wang Q."/>
            <person name="Zhang B."/>
            <person name="Ji P."/>
            <person name="Sakyi L.B."/>
            <person name="Cui X."/>
            <person name="Yuan T."/>
            <person name="Jiang B."/>
            <person name="Yang W."/>
            <person name="Lam T.T.-Y."/>
            <person name="Chang Q."/>
            <person name="Ding S."/>
            <person name="Wang X."/>
            <person name="Zhu J."/>
            <person name="Ruan X."/>
            <person name="Zhao L."/>
            <person name="Wei J."/>
            <person name="Que T."/>
            <person name="Du C."/>
            <person name="Cheng J."/>
            <person name="Dai P."/>
            <person name="Han X."/>
            <person name="Huang E."/>
            <person name="Gao Y."/>
            <person name="Liu J."/>
            <person name="Shao H."/>
            <person name="Ye R."/>
            <person name="Li L."/>
            <person name="Wei W."/>
            <person name="Wang X."/>
            <person name="Wang C."/>
            <person name="Yang T."/>
            <person name="Huo Q."/>
            <person name="Li W."/>
            <person name="Guo W."/>
            <person name="Chen H."/>
            <person name="Zhou L."/>
            <person name="Ni X."/>
            <person name="Tian J."/>
            <person name="Zhou Y."/>
            <person name="Sheng Y."/>
            <person name="Liu T."/>
            <person name="Pan Y."/>
            <person name="Xia L."/>
            <person name="Li J."/>
            <person name="Zhao F."/>
            <person name="Cao W."/>
        </authorList>
    </citation>
    <scope>NUCLEOTIDE SEQUENCE</scope>
    <source>
        <strain evidence="1">Dsil-2018</strain>
    </source>
</reference>
<comment type="caution">
    <text evidence="1">The sequence shown here is derived from an EMBL/GenBank/DDBJ whole genome shotgun (WGS) entry which is preliminary data.</text>
</comment>
<accession>A0ACB8CRH0</accession>
<protein>
    <submittedName>
        <fullName evidence="1">Uncharacterized protein</fullName>
    </submittedName>
</protein>
<gene>
    <name evidence="1" type="ORF">HPB49_013499</name>
</gene>
<evidence type="ECO:0000313" key="1">
    <source>
        <dbReference type="EMBL" id="KAH7949666.1"/>
    </source>
</evidence>